<reference evidence="1" key="1">
    <citation type="journal article" date="2018" name="Genome Biol. Evol.">
        <title>Genomics and development of Lentinus tigrinus, a white-rot wood-decaying mushroom with dimorphic fruiting bodies.</title>
        <authorList>
            <person name="Wu B."/>
            <person name="Xu Z."/>
            <person name="Knudson A."/>
            <person name="Carlson A."/>
            <person name="Chen N."/>
            <person name="Kovaka S."/>
            <person name="LaButti K."/>
            <person name="Lipzen A."/>
            <person name="Pennachio C."/>
            <person name="Riley R."/>
            <person name="Schakwitz W."/>
            <person name="Umezawa K."/>
            <person name="Ohm R.A."/>
            <person name="Grigoriev I.V."/>
            <person name="Nagy L.G."/>
            <person name="Gibbons J."/>
            <person name="Hibbett D."/>
        </authorList>
    </citation>
    <scope>NUCLEOTIDE SEQUENCE [LARGE SCALE GENOMIC DNA]</scope>
    <source>
        <strain evidence="1">ALCF2SS1-6</strain>
    </source>
</reference>
<dbReference type="EMBL" id="ML122250">
    <property type="protein sequence ID" value="RPD66762.1"/>
    <property type="molecule type" value="Genomic_DNA"/>
</dbReference>
<accession>A0A5C2SSD0</accession>
<gene>
    <name evidence="1" type="ORF">L227DRAFT_568983</name>
</gene>
<sequence>MRVVNVERRTRALGYSQWDSGHRVATGGIGCRRSRHDADKLGELASTSRSREIRKRVLRTKLEGTLRLSRASSKCGIAGSASGWSLACVLDR</sequence>
<protein>
    <submittedName>
        <fullName evidence="1">Uncharacterized protein</fullName>
    </submittedName>
</protein>
<organism evidence="1 2">
    <name type="scientific">Lentinus tigrinus ALCF2SS1-6</name>
    <dbReference type="NCBI Taxonomy" id="1328759"/>
    <lineage>
        <taxon>Eukaryota</taxon>
        <taxon>Fungi</taxon>
        <taxon>Dikarya</taxon>
        <taxon>Basidiomycota</taxon>
        <taxon>Agaricomycotina</taxon>
        <taxon>Agaricomycetes</taxon>
        <taxon>Polyporales</taxon>
        <taxon>Polyporaceae</taxon>
        <taxon>Lentinus</taxon>
    </lineage>
</organism>
<evidence type="ECO:0000313" key="2">
    <source>
        <dbReference type="Proteomes" id="UP000313359"/>
    </source>
</evidence>
<evidence type="ECO:0000313" key="1">
    <source>
        <dbReference type="EMBL" id="RPD66762.1"/>
    </source>
</evidence>
<dbReference type="AlphaFoldDB" id="A0A5C2SSD0"/>
<name>A0A5C2SSD0_9APHY</name>
<dbReference type="Proteomes" id="UP000313359">
    <property type="component" value="Unassembled WGS sequence"/>
</dbReference>
<proteinExistence type="predicted"/>
<keyword evidence="2" id="KW-1185">Reference proteome</keyword>